<dbReference type="EMBL" id="ML179517">
    <property type="protein sequence ID" value="THU86025.1"/>
    <property type="molecule type" value="Genomic_DNA"/>
</dbReference>
<feature type="transmembrane region" description="Helical" evidence="1">
    <location>
        <begin position="76"/>
        <end position="98"/>
    </location>
</feature>
<keyword evidence="3" id="KW-1185">Reference proteome</keyword>
<keyword evidence="1" id="KW-0812">Transmembrane</keyword>
<evidence type="ECO:0000313" key="3">
    <source>
        <dbReference type="Proteomes" id="UP000297245"/>
    </source>
</evidence>
<dbReference type="AlphaFoldDB" id="A0A4V4HD95"/>
<accession>A0A4V4HD95</accession>
<feature type="transmembrane region" description="Helical" evidence="1">
    <location>
        <begin position="12"/>
        <end position="36"/>
    </location>
</feature>
<reference evidence="2 3" key="1">
    <citation type="journal article" date="2019" name="Nat. Ecol. Evol.">
        <title>Megaphylogeny resolves global patterns of mushroom evolution.</title>
        <authorList>
            <person name="Varga T."/>
            <person name="Krizsan K."/>
            <person name="Foldi C."/>
            <person name="Dima B."/>
            <person name="Sanchez-Garcia M."/>
            <person name="Sanchez-Ramirez S."/>
            <person name="Szollosi G.J."/>
            <person name="Szarkandi J.G."/>
            <person name="Papp V."/>
            <person name="Albert L."/>
            <person name="Andreopoulos W."/>
            <person name="Angelini C."/>
            <person name="Antonin V."/>
            <person name="Barry K.W."/>
            <person name="Bougher N.L."/>
            <person name="Buchanan P."/>
            <person name="Buyck B."/>
            <person name="Bense V."/>
            <person name="Catcheside P."/>
            <person name="Chovatia M."/>
            <person name="Cooper J."/>
            <person name="Damon W."/>
            <person name="Desjardin D."/>
            <person name="Finy P."/>
            <person name="Geml J."/>
            <person name="Haridas S."/>
            <person name="Hughes K."/>
            <person name="Justo A."/>
            <person name="Karasinski D."/>
            <person name="Kautmanova I."/>
            <person name="Kiss B."/>
            <person name="Kocsube S."/>
            <person name="Kotiranta H."/>
            <person name="LaButti K.M."/>
            <person name="Lechner B.E."/>
            <person name="Liimatainen K."/>
            <person name="Lipzen A."/>
            <person name="Lukacs Z."/>
            <person name="Mihaltcheva S."/>
            <person name="Morgado L.N."/>
            <person name="Niskanen T."/>
            <person name="Noordeloos M.E."/>
            <person name="Ohm R.A."/>
            <person name="Ortiz-Santana B."/>
            <person name="Ovrebo C."/>
            <person name="Racz N."/>
            <person name="Riley R."/>
            <person name="Savchenko A."/>
            <person name="Shiryaev A."/>
            <person name="Soop K."/>
            <person name="Spirin V."/>
            <person name="Szebenyi C."/>
            <person name="Tomsovsky M."/>
            <person name="Tulloss R.E."/>
            <person name="Uehling J."/>
            <person name="Grigoriev I.V."/>
            <person name="Vagvolgyi C."/>
            <person name="Papp T."/>
            <person name="Martin F.M."/>
            <person name="Miettinen O."/>
            <person name="Hibbett D.S."/>
            <person name="Nagy L.G."/>
        </authorList>
    </citation>
    <scope>NUCLEOTIDE SEQUENCE [LARGE SCALE GENOMIC DNA]</scope>
    <source>
        <strain evidence="2 3">CBS 962.96</strain>
    </source>
</reference>
<evidence type="ECO:0000313" key="2">
    <source>
        <dbReference type="EMBL" id="THU86025.1"/>
    </source>
</evidence>
<sequence length="242" mass="27077">MIPDIPYGTARLASLYIGSSFGAIMYGVSCLQIFNYLTAKRTRNDKKWLKSFVTVVFFNNGVSNGSDTPLLGTISAIAPCIIFLVQILIAAVVMKFLVLIGYNSTCMYNGAWSLQSQIRGTKSKYQSSFSQKIAFCYRPHSSYVGVSYVEPKDGGAFCSNYILLSLNFRKYFHKSVDPTIMNTIQNEEHMVFAQFPHSPARNDEVLPLDLENYEMSRIGPVSLNVSHESVGVKSDQLGKMRR</sequence>
<protein>
    <submittedName>
        <fullName evidence="2">Uncharacterized protein</fullName>
    </submittedName>
</protein>
<name>A0A4V4HD95_DENBC</name>
<evidence type="ECO:0000256" key="1">
    <source>
        <dbReference type="SAM" id="Phobius"/>
    </source>
</evidence>
<gene>
    <name evidence="2" type="ORF">K435DRAFT_805424</name>
</gene>
<organism evidence="2 3">
    <name type="scientific">Dendrothele bispora (strain CBS 962.96)</name>
    <dbReference type="NCBI Taxonomy" id="1314807"/>
    <lineage>
        <taxon>Eukaryota</taxon>
        <taxon>Fungi</taxon>
        <taxon>Dikarya</taxon>
        <taxon>Basidiomycota</taxon>
        <taxon>Agaricomycotina</taxon>
        <taxon>Agaricomycetes</taxon>
        <taxon>Agaricomycetidae</taxon>
        <taxon>Agaricales</taxon>
        <taxon>Agaricales incertae sedis</taxon>
        <taxon>Dendrothele</taxon>
    </lineage>
</organism>
<keyword evidence="1" id="KW-0472">Membrane</keyword>
<proteinExistence type="predicted"/>
<keyword evidence="1" id="KW-1133">Transmembrane helix</keyword>
<dbReference type="Proteomes" id="UP000297245">
    <property type="component" value="Unassembled WGS sequence"/>
</dbReference>